<evidence type="ECO:0000256" key="3">
    <source>
        <dbReference type="PIRSR" id="PIRSR000137-2"/>
    </source>
</evidence>
<dbReference type="InterPro" id="IPR012132">
    <property type="entry name" value="GMC_OxRdtase"/>
</dbReference>
<feature type="active site" description="Proton acceptor" evidence="2">
    <location>
        <position position="600"/>
    </location>
</feature>
<protein>
    <submittedName>
        <fullName evidence="5">Alcohol oxidase</fullName>
    </submittedName>
</protein>
<dbReference type="InterPro" id="IPR007867">
    <property type="entry name" value="GMC_OxRtase_C"/>
</dbReference>
<keyword evidence="6" id="KW-1185">Reference proteome</keyword>
<dbReference type="AlphaFoldDB" id="A0A3N4I1T3"/>
<dbReference type="OrthoDB" id="269227at2759"/>
<dbReference type="PROSITE" id="PS00624">
    <property type="entry name" value="GMC_OXRED_2"/>
    <property type="match status" value="1"/>
</dbReference>
<evidence type="ECO:0000256" key="2">
    <source>
        <dbReference type="PIRSR" id="PIRSR000137-1"/>
    </source>
</evidence>
<dbReference type="Proteomes" id="UP000275078">
    <property type="component" value="Unassembled WGS sequence"/>
</dbReference>
<feature type="binding site" evidence="3">
    <location>
        <begin position="128"/>
        <end position="131"/>
    </location>
    <ligand>
        <name>FAD</name>
        <dbReference type="ChEBI" id="CHEBI:57692"/>
    </ligand>
</feature>
<reference evidence="5 6" key="1">
    <citation type="journal article" date="2018" name="Nat. Ecol. Evol.">
        <title>Pezizomycetes genomes reveal the molecular basis of ectomycorrhizal truffle lifestyle.</title>
        <authorList>
            <person name="Murat C."/>
            <person name="Payen T."/>
            <person name="Noel B."/>
            <person name="Kuo A."/>
            <person name="Morin E."/>
            <person name="Chen J."/>
            <person name="Kohler A."/>
            <person name="Krizsan K."/>
            <person name="Balestrini R."/>
            <person name="Da Silva C."/>
            <person name="Montanini B."/>
            <person name="Hainaut M."/>
            <person name="Levati E."/>
            <person name="Barry K.W."/>
            <person name="Belfiori B."/>
            <person name="Cichocki N."/>
            <person name="Clum A."/>
            <person name="Dockter R.B."/>
            <person name="Fauchery L."/>
            <person name="Guy J."/>
            <person name="Iotti M."/>
            <person name="Le Tacon F."/>
            <person name="Lindquist E.A."/>
            <person name="Lipzen A."/>
            <person name="Malagnac F."/>
            <person name="Mello A."/>
            <person name="Molinier V."/>
            <person name="Miyauchi S."/>
            <person name="Poulain J."/>
            <person name="Riccioni C."/>
            <person name="Rubini A."/>
            <person name="Sitrit Y."/>
            <person name="Splivallo R."/>
            <person name="Traeger S."/>
            <person name="Wang M."/>
            <person name="Zifcakova L."/>
            <person name="Wipf D."/>
            <person name="Zambonelli A."/>
            <person name="Paolocci F."/>
            <person name="Nowrousian M."/>
            <person name="Ottonello S."/>
            <person name="Baldrian P."/>
            <person name="Spatafora J.W."/>
            <person name="Henrissat B."/>
            <person name="Nagy L.G."/>
            <person name="Aury J.M."/>
            <person name="Wincker P."/>
            <person name="Grigoriev I.V."/>
            <person name="Bonfante P."/>
            <person name="Martin F.M."/>
        </authorList>
    </citation>
    <scope>NUCLEOTIDE SEQUENCE [LARGE SCALE GENOMIC DNA]</scope>
    <source>
        <strain evidence="5 6">RN42</strain>
    </source>
</reference>
<organism evidence="5 6">
    <name type="scientific">Ascobolus immersus RN42</name>
    <dbReference type="NCBI Taxonomy" id="1160509"/>
    <lineage>
        <taxon>Eukaryota</taxon>
        <taxon>Fungi</taxon>
        <taxon>Dikarya</taxon>
        <taxon>Ascomycota</taxon>
        <taxon>Pezizomycotina</taxon>
        <taxon>Pezizomycetes</taxon>
        <taxon>Pezizales</taxon>
        <taxon>Ascobolaceae</taxon>
        <taxon>Ascobolus</taxon>
    </lineage>
</organism>
<evidence type="ECO:0000256" key="1">
    <source>
        <dbReference type="ARBA" id="ARBA00010790"/>
    </source>
</evidence>
<feature type="active site" description="Proton donor" evidence="2">
    <location>
        <position position="557"/>
    </location>
</feature>
<dbReference type="InterPro" id="IPR036188">
    <property type="entry name" value="FAD/NAD-bd_sf"/>
</dbReference>
<feature type="domain" description="Glucose-methanol-choline oxidoreductase N-terminal" evidence="4">
    <location>
        <begin position="313"/>
        <end position="327"/>
    </location>
</feature>
<dbReference type="PANTHER" id="PTHR11552:SF115">
    <property type="entry name" value="DEHYDROGENASE XPTC-RELATED"/>
    <property type="match status" value="1"/>
</dbReference>
<feature type="binding site" evidence="3">
    <location>
        <position position="269"/>
    </location>
    <ligand>
        <name>FAD</name>
        <dbReference type="ChEBI" id="CHEBI:57692"/>
    </ligand>
</feature>
<dbReference type="Gene3D" id="3.30.560.10">
    <property type="entry name" value="Glucose Oxidase, domain 3"/>
    <property type="match status" value="1"/>
</dbReference>
<evidence type="ECO:0000259" key="4">
    <source>
        <dbReference type="PROSITE" id="PS00624"/>
    </source>
</evidence>
<dbReference type="STRING" id="1160509.A0A3N4I1T3"/>
<dbReference type="Pfam" id="PF00732">
    <property type="entry name" value="GMC_oxred_N"/>
    <property type="match status" value="1"/>
</dbReference>
<dbReference type="GO" id="GO:0044550">
    <property type="term" value="P:secondary metabolite biosynthetic process"/>
    <property type="evidence" value="ECO:0007669"/>
    <property type="project" value="TreeGrafter"/>
</dbReference>
<feature type="binding site" evidence="3">
    <location>
        <begin position="43"/>
        <end position="44"/>
    </location>
    <ligand>
        <name>FAD</name>
        <dbReference type="ChEBI" id="CHEBI:57692"/>
    </ligand>
</feature>
<dbReference type="GO" id="GO:0050660">
    <property type="term" value="F:flavin adenine dinucleotide binding"/>
    <property type="evidence" value="ECO:0007669"/>
    <property type="project" value="InterPro"/>
</dbReference>
<comment type="cofactor">
    <cofactor evidence="3">
        <name>FAD</name>
        <dbReference type="ChEBI" id="CHEBI:57692"/>
    </cofactor>
</comment>
<dbReference type="EMBL" id="ML119692">
    <property type="protein sequence ID" value="RPA80065.1"/>
    <property type="molecule type" value="Genomic_DNA"/>
</dbReference>
<dbReference type="PANTHER" id="PTHR11552">
    <property type="entry name" value="GLUCOSE-METHANOL-CHOLINE GMC OXIDOREDUCTASE"/>
    <property type="match status" value="1"/>
</dbReference>
<gene>
    <name evidence="5" type="ORF">BJ508DRAFT_370092</name>
</gene>
<feature type="binding site" evidence="3">
    <location>
        <position position="120"/>
    </location>
    <ligand>
        <name>FAD</name>
        <dbReference type="ChEBI" id="CHEBI:57692"/>
    </ligand>
</feature>
<dbReference type="GO" id="GO:0016614">
    <property type="term" value="F:oxidoreductase activity, acting on CH-OH group of donors"/>
    <property type="evidence" value="ECO:0007669"/>
    <property type="project" value="InterPro"/>
</dbReference>
<dbReference type="SUPFAM" id="SSF54373">
    <property type="entry name" value="FAD-linked reductases, C-terminal domain"/>
    <property type="match status" value="1"/>
</dbReference>
<dbReference type="PIRSF" id="PIRSF000137">
    <property type="entry name" value="Alcohol_oxidase"/>
    <property type="match status" value="1"/>
</dbReference>
<sequence>MVWAFLLKVPNRIPALTDASYGAPVYEKELLKQYDYIIVGGGTSGLVVANRLTEDRYTSVLVIESGPYLDPVPEQILYPGWAQVSMTNNSILSPFRYQSFKSAPIESLSNRSFDVQAGHVVGGSSAVNGMVFDRGSPRDYDDWEKLGNTGWGWNGLLPYFKKSETFTPPSISEQQRRKITYDPSVHGDSGPIHSSYPNGTHLFTTTYLEALHSIGQNVSRDQAGSAVGAFHIPNAIDPSNQTRSFAYTGYLAPIRDKRANLHLIANRVVNRIISSPAKQKNGKVRIVGVEFSASENSKRSIVRANKGVIMAAGALHTPQLLQLSGIGNPELLEKLGIKTVLNLPGVGENFQDHAYIRMQYSLSIPLAETTIGNMSDRTFFDHAYQQYVTNKTGPFAIGMGNSAAFLSLPSVSKSLANQVSSLVATHEEQLDTSTPESVRIGYTKQIEVLAASLRSPDVAALEFLFNGFVSVQRPLSRGHVRINSASAFERPIVSYRTLSHPIDAAVMVAGIKYQRKIYQSPVLAYIKPKDLSQFAGVGDDEEIVKLLRKEMGPSIAHPSGTCGMRPREDGGVVDEKLRVYGAERLWIVDASIIPLVPASHISSTVYAVAEKAADLIKEKY</sequence>
<name>A0A3N4I1T3_ASCIM</name>
<evidence type="ECO:0000313" key="6">
    <source>
        <dbReference type="Proteomes" id="UP000275078"/>
    </source>
</evidence>
<keyword evidence="3" id="KW-0274">FAD</keyword>
<comment type="similarity">
    <text evidence="1">Belongs to the GMC oxidoreductase family.</text>
</comment>
<dbReference type="Gene3D" id="3.50.50.60">
    <property type="entry name" value="FAD/NAD(P)-binding domain"/>
    <property type="match status" value="1"/>
</dbReference>
<accession>A0A3N4I1T3</accession>
<proteinExistence type="inferred from homology"/>
<dbReference type="Pfam" id="PF05199">
    <property type="entry name" value="GMC_oxred_C"/>
    <property type="match status" value="1"/>
</dbReference>
<dbReference type="InterPro" id="IPR000172">
    <property type="entry name" value="GMC_OxRdtase_N"/>
</dbReference>
<evidence type="ECO:0000313" key="5">
    <source>
        <dbReference type="EMBL" id="RPA80065.1"/>
    </source>
</evidence>
<keyword evidence="3" id="KW-0285">Flavoprotein</keyword>
<dbReference type="SUPFAM" id="SSF51905">
    <property type="entry name" value="FAD/NAD(P)-binding domain"/>
    <property type="match status" value="1"/>
</dbReference>